<evidence type="ECO:0000313" key="3">
    <source>
        <dbReference type="Proteomes" id="UP000807469"/>
    </source>
</evidence>
<accession>A0A9P6D2M9</accession>
<dbReference type="EMBL" id="MU155176">
    <property type="protein sequence ID" value="KAF9481584.1"/>
    <property type="molecule type" value="Genomic_DNA"/>
</dbReference>
<evidence type="ECO:0000256" key="1">
    <source>
        <dbReference type="SAM" id="MobiDB-lite"/>
    </source>
</evidence>
<organism evidence="2 3">
    <name type="scientific">Pholiota conissans</name>
    <dbReference type="NCBI Taxonomy" id="109636"/>
    <lineage>
        <taxon>Eukaryota</taxon>
        <taxon>Fungi</taxon>
        <taxon>Dikarya</taxon>
        <taxon>Basidiomycota</taxon>
        <taxon>Agaricomycotina</taxon>
        <taxon>Agaricomycetes</taxon>
        <taxon>Agaricomycetidae</taxon>
        <taxon>Agaricales</taxon>
        <taxon>Agaricineae</taxon>
        <taxon>Strophariaceae</taxon>
        <taxon>Pholiota</taxon>
    </lineage>
</organism>
<proteinExistence type="predicted"/>
<protein>
    <submittedName>
        <fullName evidence="2">Uncharacterized protein</fullName>
    </submittedName>
</protein>
<comment type="caution">
    <text evidence="2">The sequence shown here is derived from an EMBL/GenBank/DDBJ whole genome shotgun (WGS) entry which is preliminary data.</text>
</comment>
<name>A0A9P6D2M9_9AGAR</name>
<dbReference type="Proteomes" id="UP000807469">
    <property type="component" value="Unassembled WGS sequence"/>
</dbReference>
<dbReference type="AlphaFoldDB" id="A0A9P6D2M9"/>
<gene>
    <name evidence="2" type="ORF">BDN70DRAFT_876067</name>
</gene>
<feature type="region of interest" description="Disordered" evidence="1">
    <location>
        <begin position="1"/>
        <end position="20"/>
    </location>
</feature>
<evidence type="ECO:0000313" key="2">
    <source>
        <dbReference type="EMBL" id="KAF9481584.1"/>
    </source>
</evidence>
<sequence length="68" mass="7964">MEDLRGQRYASAPRADRHRKALRAPCVSTLHSRRSSRKMNHALILNMAYLRNFWEVKSSVVRNVAQKK</sequence>
<reference evidence="2" key="1">
    <citation type="submission" date="2020-11" db="EMBL/GenBank/DDBJ databases">
        <authorList>
            <consortium name="DOE Joint Genome Institute"/>
            <person name="Ahrendt S."/>
            <person name="Riley R."/>
            <person name="Andreopoulos W."/>
            <person name="Labutti K."/>
            <person name="Pangilinan J."/>
            <person name="Ruiz-Duenas F.J."/>
            <person name="Barrasa J.M."/>
            <person name="Sanchez-Garcia M."/>
            <person name="Camarero S."/>
            <person name="Miyauchi S."/>
            <person name="Serrano A."/>
            <person name="Linde D."/>
            <person name="Babiker R."/>
            <person name="Drula E."/>
            <person name="Ayuso-Fernandez I."/>
            <person name="Pacheco R."/>
            <person name="Padilla G."/>
            <person name="Ferreira P."/>
            <person name="Barriuso J."/>
            <person name="Kellner H."/>
            <person name="Castanera R."/>
            <person name="Alfaro M."/>
            <person name="Ramirez L."/>
            <person name="Pisabarro A.G."/>
            <person name="Kuo A."/>
            <person name="Tritt A."/>
            <person name="Lipzen A."/>
            <person name="He G."/>
            <person name="Yan M."/>
            <person name="Ng V."/>
            <person name="Cullen D."/>
            <person name="Martin F."/>
            <person name="Rosso M.-N."/>
            <person name="Henrissat B."/>
            <person name="Hibbett D."/>
            <person name="Martinez A.T."/>
            <person name="Grigoriev I.V."/>
        </authorList>
    </citation>
    <scope>NUCLEOTIDE SEQUENCE</scope>
    <source>
        <strain evidence="2">CIRM-BRFM 674</strain>
    </source>
</reference>
<keyword evidence="3" id="KW-1185">Reference proteome</keyword>